<feature type="compositionally biased region" description="Polar residues" evidence="1">
    <location>
        <begin position="87"/>
        <end position="100"/>
    </location>
</feature>
<proteinExistence type="predicted"/>
<dbReference type="AlphaFoldDB" id="K8PIW1"/>
<dbReference type="Proteomes" id="UP000001096">
    <property type="component" value="Unassembled WGS sequence"/>
</dbReference>
<keyword evidence="3" id="KW-1185">Reference proteome</keyword>
<feature type="region of interest" description="Disordered" evidence="1">
    <location>
        <begin position="1"/>
        <end position="106"/>
    </location>
</feature>
<feature type="compositionally biased region" description="Polar residues" evidence="1">
    <location>
        <begin position="28"/>
        <end position="38"/>
    </location>
</feature>
<evidence type="ECO:0000313" key="3">
    <source>
        <dbReference type="Proteomes" id="UP000001096"/>
    </source>
</evidence>
<reference evidence="2 3" key="1">
    <citation type="submission" date="2012-04" db="EMBL/GenBank/DDBJ databases">
        <title>The Genome Sequence of Afipia broomeae ATCC 49717.</title>
        <authorList>
            <consortium name="The Broad Institute Genome Sequencing Platform"/>
            <person name="Earl A."/>
            <person name="Ward D."/>
            <person name="Feldgarden M."/>
            <person name="Gevers D."/>
            <person name="Huys G."/>
            <person name="Walker B."/>
            <person name="Young S.K."/>
            <person name="Zeng Q."/>
            <person name="Gargeya S."/>
            <person name="Fitzgerald M."/>
            <person name="Haas B."/>
            <person name="Abouelleil A."/>
            <person name="Alvarado L."/>
            <person name="Arachchi H.M."/>
            <person name="Berlin A."/>
            <person name="Chapman S.B."/>
            <person name="Goldberg J."/>
            <person name="Griggs A."/>
            <person name="Gujja S."/>
            <person name="Hansen M."/>
            <person name="Howarth C."/>
            <person name="Imamovic A."/>
            <person name="Larimer J."/>
            <person name="McCowen C."/>
            <person name="Montmayeur A."/>
            <person name="Murphy C."/>
            <person name="Neiman D."/>
            <person name="Pearson M."/>
            <person name="Priest M."/>
            <person name="Roberts A."/>
            <person name="Saif S."/>
            <person name="Shea T."/>
            <person name="Sisk P."/>
            <person name="Sykes S."/>
            <person name="Wortman J."/>
            <person name="Nusbaum C."/>
            <person name="Birren B."/>
        </authorList>
    </citation>
    <scope>NUCLEOTIDE SEQUENCE [LARGE SCALE GENOMIC DNA]</scope>
    <source>
        <strain evidence="2 3">ATCC 49717</strain>
    </source>
</reference>
<name>K8PIW1_9BRAD</name>
<protein>
    <submittedName>
        <fullName evidence="2">Uncharacterized protein</fullName>
    </submittedName>
</protein>
<accession>K8PIW1</accession>
<evidence type="ECO:0000256" key="1">
    <source>
        <dbReference type="SAM" id="MobiDB-lite"/>
    </source>
</evidence>
<dbReference type="RefSeq" id="WP_006019275.1">
    <property type="nucleotide sequence ID" value="NZ_KB375282.1"/>
</dbReference>
<dbReference type="HOGENOM" id="CLU_2217403_0_0_5"/>
<feature type="compositionally biased region" description="Basic and acidic residues" evidence="1">
    <location>
        <begin position="11"/>
        <end position="27"/>
    </location>
</feature>
<organism evidence="2 3">
    <name type="scientific">Afipia broomeae ATCC 49717</name>
    <dbReference type="NCBI Taxonomy" id="883078"/>
    <lineage>
        <taxon>Bacteria</taxon>
        <taxon>Pseudomonadati</taxon>
        <taxon>Pseudomonadota</taxon>
        <taxon>Alphaproteobacteria</taxon>
        <taxon>Hyphomicrobiales</taxon>
        <taxon>Nitrobacteraceae</taxon>
        <taxon>Afipia</taxon>
    </lineage>
</organism>
<comment type="caution">
    <text evidence="2">The sequence shown here is derived from an EMBL/GenBank/DDBJ whole genome shotgun (WGS) entry which is preliminary data.</text>
</comment>
<evidence type="ECO:0000313" key="2">
    <source>
        <dbReference type="EMBL" id="EKS41476.1"/>
    </source>
</evidence>
<gene>
    <name evidence="2" type="ORF">HMPREF9695_00568</name>
</gene>
<sequence>MQDNKGQGIVRTDRGEEQPADKKRAQADNKTPPDQQQRVIREKPEARRADENDLPGAQDQGGKQGGQKDGQKDGPKPSPQPDGQDLEPNTSAPERSNNQKPRYPEG</sequence>
<feature type="compositionally biased region" description="Basic and acidic residues" evidence="1">
    <location>
        <begin position="39"/>
        <end position="51"/>
    </location>
</feature>
<dbReference type="EMBL" id="AGWX01000001">
    <property type="protein sequence ID" value="EKS41476.1"/>
    <property type="molecule type" value="Genomic_DNA"/>
</dbReference>